<accession>A0ABW4JJS9</accession>
<keyword evidence="1" id="KW-1133">Transmembrane helix</keyword>
<protein>
    <recommendedName>
        <fullName evidence="4">Thiosulfate dehydrogenase [quinone] large subunit</fullName>
    </recommendedName>
</protein>
<evidence type="ECO:0000313" key="2">
    <source>
        <dbReference type="EMBL" id="MFD1675322.1"/>
    </source>
</evidence>
<name>A0ABW4JJS9_9BACL</name>
<keyword evidence="1" id="KW-0472">Membrane</keyword>
<evidence type="ECO:0000256" key="1">
    <source>
        <dbReference type="SAM" id="Phobius"/>
    </source>
</evidence>
<organism evidence="2 3">
    <name type="scientific">Alicyclobacillus fodiniaquatilis</name>
    <dbReference type="NCBI Taxonomy" id="1661150"/>
    <lineage>
        <taxon>Bacteria</taxon>
        <taxon>Bacillati</taxon>
        <taxon>Bacillota</taxon>
        <taxon>Bacilli</taxon>
        <taxon>Bacillales</taxon>
        <taxon>Alicyclobacillaceae</taxon>
        <taxon>Alicyclobacillus</taxon>
    </lineage>
</organism>
<reference evidence="3" key="1">
    <citation type="journal article" date="2019" name="Int. J. Syst. Evol. Microbiol.">
        <title>The Global Catalogue of Microorganisms (GCM) 10K type strain sequencing project: providing services to taxonomists for standard genome sequencing and annotation.</title>
        <authorList>
            <consortium name="The Broad Institute Genomics Platform"/>
            <consortium name="The Broad Institute Genome Sequencing Center for Infectious Disease"/>
            <person name="Wu L."/>
            <person name="Ma J."/>
        </authorList>
    </citation>
    <scope>NUCLEOTIDE SEQUENCE [LARGE SCALE GENOMIC DNA]</scope>
    <source>
        <strain evidence="3">CGMCC 1.12286</strain>
    </source>
</reference>
<feature type="transmembrane region" description="Helical" evidence="1">
    <location>
        <begin position="64"/>
        <end position="94"/>
    </location>
</feature>
<gene>
    <name evidence="2" type="ORF">ACFSB2_11510</name>
</gene>
<dbReference type="EMBL" id="JBHUCX010000028">
    <property type="protein sequence ID" value="MFD1675322.1"/>
    <property type="molecule type" value="Genomic_DNA"/>
</dbReference>
<evidence type="ECO:0000313" key="3">
    <source>
        <dbReference type="Proteomes" id="UP001597079"/>
    </source>
</evidence>
<evidence type="ECO:0008006" key="4">
    <source>
        <dbReference type="Google" id="ProtNLM"/>
    </source>
</evidence>
<proteinExistence type="predicted"/>
<sequence length="182" mass="20880">MDEGKLYKRVFTPVLIFLLAYEWLVSGFDKLLSGNFVPQLMRQLSSSLSGMQYHFYENILKNDIIPHAVVFGVLVEVGEICVGVAFVLLGVALIRDRINTAIIQLGIWTSIIAAFMALNFFLWQGGSMFLNLGDPFDEGITIDFMLVLIQLWMAVFFFSIRRRYSLLANRHMRQSERLNPFT</sequence>
<feature type="transmembrane region" description="Helical" evidence="1">
    <location>
        <begin position="101"/>
        <end position="122"/>
    </location>
</feature>
<keyword evidence="1" id="KW-0812">Transmembrane</keyword>
<dbReference type="RefSeq" id="WP_377943196.1">
    <property type="nucleotide sequence ID" value="NZ_JBHUCX010000028.1"/>
</dbReference>
<comment type="caution">
    <text evidence="2">The sequence shown here is derived from an EMBL/GenBank/DDBJ whole genome shotgun (WGS) entry which is preliminary data.</text>
</comment>
<keyword evidence="3" id="KW-1185">Reference proteome</keyword>
<dbReference type="Proteomes" id="UP001597079">
    <property type="component" value="Unassembled WGS sequence"/>
</dbReference>
<feature type="transmembrane region" description="Helical" evidence="1">
    <location>
        <begin position="142"/>
        <end position="160"/>
    </location>
</feature>